<sequence>MAMKILLFHPFLKSMGGAEKLIYEYSKRSKHKIYILSWIYIKNKTFSFEAVYSILGNKLESIARSYFGRLLFLPLSLLKFPEDFDVLVISTSGISILSLLGKKINIPKLAYVHTPLRAAYPLDIIWNINYRFRQLKKYFYKSAYTIYNFLEKNAWSKLDFAVFNSYLSRKRALDKKLIDLDKTAIIYPGANLESLYYKEPENYFLYVARFNIIKRQHILIKAFAKFSKKYDYKLILVGGLENKRYFIRLLKLIKKYNLENRVKLLYNLPYQKIIELYSKALAFVHIPFMEDFGIAPLEAAAAGKYIINVYPSGNYEILKDFPGIYWIKERFYDEKMVEEVYKALEYFIKNKDELIEKGKENRKKIKELDLSWDRFAKEMDKIIETRIV</sequence>
<reference evidence="3 4" key="1">
    <citation type="journal article" date="2003" name="Proc. Natl. Acad. Sci. U.S.A.">
        <title>The genome of Nanoarchaeum equitans: insights into early archaeal evolution and derived parasitism.</title>
        <authorList>
            <person name="Waters E."/>
            <person name="Hohn M.J."/>
            <person name="Ahel I."/>
            <person name="Graham D.E."/>
            <person name="Adams M.D."/>
            <person name="Barnstead M."/>
            <person name="Beeson K.Y."/>
            <person name="Bibbs L."/>
            <person name="Bolanos R."/>
            <person name="Keller M."/>
            <person name="Kretz K."/>
            <person name="Lin X."/>
            <person name="Mathur E."/>
            <person name="Ni J."/>
            <person name="Podar M."/>
            <person name="Richardson T."/>
            <person name="Sutton G.G."/>
            <person name="Simon M."/>
            <person name="Soll D."/>
            <person name="Stetter K.O."/>
            <person name="Short J.M."/>
            <person name="Noordewier M."/>
        </authorList>
    </citation>
    <scope>NUCLEOTIDE SEQUENCE [LARGE SCALE GENOMIC DNA]</scope>
    <source>
        <strain evidence="3 4">Kin4-M</strain>
    </source>
</reference>
<name>Q74NC3_NANEQ</name>
<evidence type="ECO:0000256" key="1">
    <source>
        <dbReference type="ARBA" id="ARBA00022679"/>
    </source>
</evidence>
<dbReference type="SUPFAM" id="SSF53756">
    <property type="entry name" value="UDP-Glycosyltransferase/glycogen phosphorylase"/>
    <property type="match status" value="1"/>
</dbReference>
<dbReference type="CAZy" id="GT4">
    <property type="family name" value="Glycosyltransferase Family 4"/>
</dbReference>
<dbReference type="BioCyc" id="NEQU228908:GJB6-209-MONOMER"/>
<protein>
    <submittedName>
        <fullName evidence="3">NEQ195</fullName>
    </submittedName>
</protein>
<dbReference type="HOGENOM" id="CLU_041001_0_0_2"/>
<dbReference type="PANTHER" id="PTHR46401">
    <property type="entry name" value="GLYCOSYLTRANSFERASE WBBK-RELATED"/>
    <property type="match status" value="1"/>
</dbReference>
<dbReference type="Proteomes" id="UP000000578">
    <property type="component" value="Chromosome"/>
</dbReference>
<dbReference type="EnsemblBacteria" id="AAR39048">
    <property type="protein sequence ID" value="AAR39048"/>
    <property type="gene ID" value="NEQ195"/>
</dbReference>
<dbReference type="KEGG" id="neq:NEQ195"/>
<dbReference type="InterPro" id="IPR001296">
    <property type="entry name" value="Glyco_trans_1"/>
</dbReference>
<dbReference type="Pfam" id="PF00534">
    <property type="entry name" value="Glycos_transf_1"/>
    <property type="match status" value="1"/>
</dbReference>
<keyword evidence="1" id="KW-0808">Transferase</keyword>
<organism evidence="3 4">
    <name type="scientific">Nanoarchaeum equitans (strain Kin4-M)</name>
    <dbReference type="NCBI Taxonomy" id="228908"/>
    <lineage>
        <taxon>Archaea</taxon>
        <taxon>Nanobdellota</taxon>
        <taxon>Candidatus Nanoarchaeia</taxon>
        <taxon>Nanoarchaeales</taxon>
        <taxon>Nanoarchaeaceae</taxon>
        <taxon>Nanoarchaeum</taxon>
    </lineage>
</organism>
<dbReference type="STRING" id="228908.NEQ195"/>
<dbReference type="AlphaFoldDB" id="Q74NC3"/>
<feature type="domain" description="Glycosyl transferase family 1" evidence="2">
    <location>
        <begin position="198"/>
        <end position="359"/>
    </location>
</feature>
<evidence type="ECO:0000259" key="2">
    <source>
        <dbReference type="Pfam" id="PF00534"/>
    </source>
</evidence>
<proteinExistence type="predicted"/>
<dbReference type="Gene3D" id="3.40.50.2000">
    <property type="entry name" value="Glycogen Phosphorylase B"/>
    <property type="match status" value="1"/>
</dbReference>
<dbReference type="GO" id="GO:0016757">
    <property type="term" value="F:glycosyltransferase activity"/>
    <property type="evidence" value="ECO:0007669"/>
    <property type="project" value="InterPro"/>
</dbReference>
<dbReference type="CDD" id="cd03801">
    <property type="entry name" value="GT4_PimA-like"/>
    <property type="match status" value="1"/>
</dbReference>
<gene>
    <name evidence="3" type="ordered locus">NEQ195</name>
</gene>
<evidence type="ECO:0000313" key="3">
    <source>
        <dbReference type="EMBL" id="AAR39048.1"/>
    </source>
</evidence>
<dbReference type="EMBL" id="AE017199">
    <property type="protein sequence ID" value="AAR39048.1"/>
    <property type="molecule type" value="Genomic_DNA"/>
</dbReference>
<evidence type="ECO:0000313" key="4">
    <source>
        <dbReference type="Proteomes" id="UP000000578"/>
    </source>
</evidence>
<dbReference type="PANTHER" id="PTHR46401:SF2">
    <property type="entry name" value="GLYCOSYLTRANSFERASE WBBK-RELATED"/>
    <property type="match status" value="1"/>
</dbReference>
<keyword evidence="4" id="KW-1185">Reference proteome</keyword>
<accession>Q74NC3</accession>